<dbReference type="NCBIfam" id="TIGR00083">
    <property type="entry name" value="ribF"/>
    <property type="match status" value="1"/>
</dbReference>
<evidence type="ECO:0000256" key="10">
    <source>
        <dbReference type="ARBA" id="ARBA00022679"/>
    </source>
</evidence>
<evidence type="ECO:0000256" key="14">
    <source>
        <dbReference type="ARBA" id="ARBA00022827"/>
    </source>
</evidence>
<name>A0A558HET3_9GAMM</name>
<evidence type="ECO:0000256" key="20">
    <source>
        <dbReference type="SAM" id="MobiDB-lite"/>
    </source>
</evidence>
<dbReference type="SMART" id="SM00904">
    <property type="entry name" value="Flavokinase"/>
    <property type="match status" value="1"/>
</dbReference>
<dbReference type="STRING" id="553385.GCA_000591415_01383"/>
<dbReference type="NCBIfam" id="NF004163">
    <property type="entry name" value="PRK05627.1-6"/>
    <property type="match status" value="1"/>
</dbReference>
<dbReference type="InterPro" id="IPR023468">
    <property type="entry name" value="Riboflavin_kinase"/>
</dbReference>
<comment type="pathway">
    <text evidence="2">Cofactor biosynthesis; FAD biosynthesis; FAD from FMN: step 1/1.</text>
</comment>
<dbReference type="CDD" id="cd02064">
    <property type="entry name" value="FAD_synthetase_N"/>
    <property type="match status" value="1"/>
</dbReference>
<keyword evidence="14" id="KW-0274">FAD</keyword>
<evidence type="ECO:0000256" key="19">
    <source>
        <dbReference type="ARBA" id="ARBA00049494"/>
    </source>
</evidence>
<evidence type="ECO:0000256" key="13">
    <source>
        <dbReference type="ARBA" id="ARBA00022777"/>
    </source>
</evidence>
<dbReference type="EC" id="2.7.7.2" evidence="6"/>
<feature type="region of interest" description="Disordered" evidence="20">
    <location>
        <begin position="356"/>
        <end position="377"/>
    </location>
</feature>
<evidence type="ECO:0000313" key="23">
    <source>
        <dbReference type="Proteomes" id="UP000319941"/>
    </source>
</evidence>
<evidence type="ECO:0000313" key="22">
    <source>
        <dbReference type="EMBL" id="TVU67653.1"/>
    </source>
</evidence>
<dbReference type="SUPFAM" id="SSF52374">
    <property type="entry name" value="Nucleotidylyl transferase"/>
    <property type="match status" value="1"/>
</dbReference>
<keyword evidence="9" id="KW-0288">FMN</keyword>
<organism evidence="22 23">
    <name type="scientific">Cobetia crustatorum</name>
    <dbReference type="NCBI Taxonomy" id="553385"/>
    <lineage>
        <taxon>Bacteria</taxon>
        <taxon>Pseudomonadati</taxon>
        <taxon>Pseudomonadota</taxon>
        <taxon>Gammaproteobacteria</taxon>
        <taxon>Oceanospirillales</taxon>
        <taxon>Halomonadaceae</taxon>
        <taxon>Cobetia</taxon>
    </lineage>
</organism>
<evidence type="ECO:0000256" key="11">
    <source>
        <dbReference type="ARBA" id="ARBA00022695"/>
    </source>
</evidence>
<evidence type="ECO:0000256" key="12">
    <source>
        <dbReference type="ARBA" id="ARBA00022741"/>
    </source>
</evidence>
<keyword evidence="13 22" id="KW-0418">Kinase</keyword>
<dbReference type="UniPathway" id="UPA00276">
    <property type="reaction ID" value="UER00406"/>
</dbReference>
<reference evidence="22 23" key="1">
    <citation type="submission" date="2019-07" db="EMBL/GenBank/DDBJ databases">
        <title>Diversity of Bacteria from Kongsfjorden, Arctic.</title>
        <authorList>
            <person name="Yu Y."/>
        </authorList>
    </citation>
    <scope>NUCLEOTIDE SEQUENCE [LARGE SCALE GENOMIC DNA]</scope>
    <source>
        <strain evidence="22 23">SM1923</strain>
    </source>
</reference>
<dbReference type="SUPFAM" id="SSF82114">
    <property type="entry name" value="Riboflavin kinase-like"/>
    <property type="match status" value="1"/>
</dbReference>
<keyword evidence="11 22" id="KW-0548">Nucleotidyltransferase</keyword>
<dbReference type="GO" id="GO:0009231">
    <property type="term" value="P:riboflavin biosynthetic process"/>
    <property type="evidence" value="ECO:0007669"/>
    <property type="project" value="InterPro"/>
</dbReference>
<sequence length="377" mass="40928">MDLIRGLHNLARLRKQDGSRGCVATIGNFDGVHLGHQAILEQLRERAAAYGLPATVVVFEPQPREFFAGAKAPPRLTRLADKVRLLAQHGAERVLCLPFNEALRSLSAREFIEQVLIDGLGVRHLVVGDDFRFGCDRAGDFPLLERIGAAEGFAVEHTRTFEVADERVSSTRVRKVLADGNMTLATELLGRPHCWQGRVVADRQLGRTLGVPTANLPLPNAPLSVSGVYAVIAHLADGRSCPAVANIGWRPTVGTPRPVLEVHLLDFSEDIYGQRLGVSFCAFLRGEMRFDGLDALKAAIYSDIALARRFFALAAGDTPAVDEREMHHCITSMADLPLASCPLSALMTRAQVTPLHGTAEVSDSTAREAQASRPHDG</sequence>
<keyword evidence="16" id="KW-0511">Multifunctional enzyme</keyword>
<dbReference type="RefSeq" id="WP_024951588.1">
    <property type="nucleotide sequence ID" value="NZ_CAWOWR010000033.1"/>
</dbReference>
<dbReference type="InterPro" id="IPR014729">
    <property type="entry name" value="Rossmann-like_a/b/a_fold"/>
</dbReference>
<evidence type="ECO:0000256" key="9">
    <source>
        <dbReference type="ARBA" id="ARBA00022643"/>
    </source>
</evidence>
<comment type="pathway">
    <text evidence="3">Cofactor biosynthesis; FMN biosynthesis; FMN from riboflavin (ATP route): step 1/1.</text>
</comment>
<evidence type="ECO:0000256" key="4">
    <source>
        <dbReference type="ARBA" id="ARBA00010214"/>
    </source>
</evidence>
<dbReference type="Gene3D" id="2.40.30.30">
    <property type="entry name" value="Riboflavin kinase-like"/>
    <property type="match status" value="1"/>
</dbReference>
<keyword evidence="12" id="KW-0547">Nucleotide-binding</keyword>
<dbReference type="InterPro" id="IPR015864">
    <property type="entry name" value="FAD_synthase"/>
</dbReference>
<evidence type="ECO:0000256" key="1">
    <source>
        <dbReference type="ARBA" id="ARBA00002121"/>
    </source>
</evidence>
<comment type="catalytic activity">
    <reaction evidence="19">
        <text>FMN + ATP + H(+) = FAD + diphosphate</text>
        <dbReference type="Rhea" id="RHEA:17237"/>
        <dbReference type="ChEBI" id="CHEBI:15378"/>
        <dbReference type="ChEBI" id="CHEBI:30616"/>
        <dbReference type="ChEBI" id="CHEBI:33019"/>
        <dbReference type="ChEBI" id="CHEBI:57692"/>
        <dbReference type="ChEBI" id="CHEBI:58210"/>
        <dbReference type="EC" id="2.7.7.2"/>
    </reaction>
</comment>
<evidence type="ECO:0000256" key="5">
    <source>
        <dbReference type="ARBA" id="ARBA00012105"/>
    </source>
</evidence>
<dbReference type="InterPro" id="IPR015865">
    <property type="entry name" value="Riboflavin_kinase_bac/euk"/>
</dbReference>
<evidence type="ECO:0000256" key="3">
    <source>
        <dbReference type="ARBA" id="ARBA00005201"/>
    </source>
</evidence>
<evidence type="ECO:0000256" key="6">
    <source>
        <dbReference type="ARBA" id="ARBA00012393"/>
    </source>
</evidence>
<dbReference type="GO" id="GO:0008531">
    <property type="term" value="F:riboflavin kinase activity"/>
    <property type="evidence" value="ECO:0007669"/>
    <property type="project" value="UniProtKB-EC"/>
</dbReference>
<dbReference type="OrthoDB" id="9803667at2"/>
<proteinExistence type="inferred from homology"/>
<dbReference type="GO" id="GO:0005524">
    <property type="term" value="F:ATP binding"/>
    <property type="evidence" value="ECO:0007669"/>
    <property type="project" value="UniProtKB-KW"/>
</dbReference>
<dbReference type="UniPathway" id="UPA00277">
    <property type="reaction ID" value="UER00407"/>
</dbReference>
<dbReference type="EC" id="2.7.1.26" evidence="5"/>
<keyword evidence="8" id="KW-0285">Flavoprotein</keyword>
<protein>
    <recommendedName>
        <fullName evidence="7">Bifunctional riboflavin kinase/FMN adenylyltransferase</fullName>
        <ecNumber evidence="5">2.7.1.26</ecNumber>
        <ecNumber evidence="6">2.7.7.2</ecNumber>
    </recommendedName>
    <alternativeName>
        <fullName evidence="17">Riboflavin biosynthesis protein RibF</fullName>
    </alternativeName>
</protein>
<dbReference type="PANTHER" id="PTHR22749:SF6">
    <property type="entry name" value="RIBOFLAVIN KINASE"/>
    <property type="match status" value="1"/>
</dbReference>
<dbReference type="NCBIfam" id="NF004160">
    <property type="entry name" value="PRK05627.1-3"/>
    <property type="match status" value="1"/>
</dbReference>
<dbReference type="GO" id="GO:0006747">
    <property type="term" value="P:FAD biosynthetic process"/>
    <property type="evidence" value="ECO:0007669"/>
    <property type="project" value="UniProtKB-UniPathway"/>
</dbReference>
<keyword evidence="23" id="KW-1185">Reference proteome</keyword>
<accession>A0A558HET3</accession>
<comment type="caution">
    <text evidence="22">The sequence shown here is derived from an EMBL/GenBank/DDBJ whole genome shotgun (WGS) entry which is preliminary data.</text>
</comment>
<comment type="catalytic activity">
    <reaction evidence="18">
        <text>riboflavin + ATP = FMN + ADP + H(+)</text>
        <dbReference type="Rhea" id="RHEA:14357"/>
        <dbReference type="ChEBI" id="CHEBI:15378"/>
        <dbReference type="ChEBI" id="CHEBI:30616"/>
        <dbReference type="ChEBI" id="CHEBI:57986"/>
        <dbReference type="ChEBI" id="CHEBI:58210"/>
        <dbReference type="ChEBI" id="CHEBI:456216"/>
        <dbReference type="EC" id="2.7.1.26"/>
    </reaction>
</comment>
<evidence type="ECO:0000256" key="17">
    <source>
        <dbReference type="ARBA" id="ARBA00032176"/>
    </source>
</evidence>
<dbReference type="AlphaFoldDB" id="A0A558HET3"/>
<evidence type="ECO:0000259" key="21">
    <source>
        <dbReference type="SMART" id="SM00904"/>
    </source>
</evidence>
<dbReference type="PANTHER" id="PTHR22749">
    <property type="entry name" value="RIBOFLAVIN KINASE/FMN ADENYLYLTRANSFERASE"/>
    <property type="match status" value="1"/>
</dbReference>
<comment type="function">
    <text evidence="1">Catalyzes the phosphorylation of riboflavin to FMN followed by the adenylation of FMN to FAD.</text>
</comment>
<evidence type="ECO:0000256" key="18">
    <source>
        <dbReference type="ARBA" id="ARBA00047880"/>
    </source>
</evidence>
<dbReference type="GO" id="GO:0009398">
    <property type="term" value="P:FMN biosynthetic process"/>
    <property type="evidence" value="ECO:0007669"/>
    <property type="project" value="UniProtKB-UniPathway"/>
</dbReference>
<keyword evidence="10 22" id="KW-0808">Transferase</keyword>
<dbReference type="Proteomes" id="UP000319941">
    <property type="component" value="Unassembled WGS sequence"/>
</dbReference>
<dbReference type="EMBL" id="VNFH01000013">
    <property type="protein sequence ID" value="TVU67653.1"/>
    <property type="molecule type" value="Genomic_DNA"/>
</dbReference>
<dbReference type="Pfam" id="PF06574">
    <property type="entry name" value="FAD_syn"/>
    <property type="match status" value="1"/>
</dbReference>
<dbReference type="NCBIfam" id="NF004159">
    <property type="entry name" value="PRK05627.1-2"/>
    <property type="match status" value="1"/>
</dbReference>
<dbReference type="FunFam" id="3.40.50.620:FF:000021">
    <property type="entry name" value="Riboflavin biosynthesis protein"/>
    <property type="match status" value="1"/>
</dbReference>
<gene>
    <name evidence="22" type="primary">ribF</name>
    <name evidence="22" type="ORF">FQP86_16075</name>
</gene>
<dbReference type="Pfam" id="PF01687">
    <property type="entry name" value="Flavokinase"/>
    <property type="match status" value="1"/>
</dbReference>
<keyword evidence="15" id="KW-0067">ATP-binding</keyword>
<feature type="domain" description="Riboflavin kinase" evidence="21">
    <location>
        <begin position="188"/>
        <end position="312"/>
    </location>
</feature>
<evidence type="ECO:0000256" key="7">
    <source>
        <dbReference type="ARBA" id="ARBA00018483"/>
    </source>
</evidence>
<comment type="similarity">
    <text evidence="4">Belongs to the RibF family.</text>
</comment>
<dbReference type="Gene3D" id="3.40.50.620">
    <property type="entry name" value="HUPs"/>
    <property type="match status" value="1"/>
</dbReference>
<evidence type="ECO:0000256" key="16">
    <source>
        <dbReference type="ARBA" id="ARBA00023268"/>
    </source>
</evidence>
<dbReference type="InterPro" id="IPR023465">
    <property type="entry name" value="Riboflavin_kinase_dom_sf"/>
</dbReference>
<dbReference type="InterPro" id="IPR002606">
    <property type="entry name" value="Riboflavin_kinase_bac"/>
</dbReference>
<dbReference type="GO" id="GO:0003919">
    <property type="term" value="F:FMN adenylyltransferase activity"/>
    <property type="evidence" value="ECO:0007669"/>
    <property type="project" value="UniProtKB-EC"/>
</dbReference>
<evidence type="ECO:0000256" key="2">
    <source>
        <dbReference type="ARBA" id="ARBA00004726"/>
    </source>
</evidence>
<evidence type="ECO:0000256" key="15">
    <source>
        <dbReference type="ARBA" id="ARBA00022840"/>
    </source>
</evidence>
<evidence type="ECO:0000256" key="8">
    <source>
        <dbReference type="ARBA" id="ARBA00022630"/>
    </source>
</evidence>